<evidence type="ECO:0008006" key="5">
    <source>
        <dbReference type="Google" id="ProtNLM"/>
    </source>
</evidence>
<proteinExistence type="predicted"/>
<keyword evidence="2" id="KW-0732">Signal</keyword>
<feature type="chain" id="PRO_5038092850" description="Transglycosylase SLT domain-containing protein" evidence="2">
    <location>
        <begin position="24"/>
        <end position="969"/>
    </location>
</feature>
<dbReference type="AlphaFoldDB" id="A0A919NUV6"/>
<feature type="signal peptide" evidence="2">
    <location>
        <begin position="1"/>
        <end position="23"/>
    </location>
</feature>
<evidence type="ECO:0000313" key="4">
    <source>
        <dbReference type="Proteomes" id="UP000623608"/>
    </source>
</evidence>
<keyword evidence="4" id="KW-1185">Reference proteome</keyword>
<dbReference type="RefSeq" id="WP_203812270.1">
    <property type="nucleotide sequence ID" value="NZ_BOMY01000045.1"/>
</dbReference>
<organism evidence="3 4">
    <name type="scientific">Paractinoplanes tereljensis</name>
    <dbReference type="NCBI Taxonomy" id="571912"/>
    <lineage>
        <taxon>Bacteria</taxon>
        <taxon>Bacillati</taxon>
        <taxon>Actinomycetota</taxon>
        <taxon>Actinomycetes</taxon>
        <taxon>Micromonosporales</taxon>
        <taxon>Micromonosporaceae</taxon>
        <taxon>Paractinoplanes</taxon>
    </lineage>
</organism>
<evidence type="ECO:0000256" key="1">
    <source>
        <dbReference type="SAM" id="MobiDB-lite"/>
    </source>
</evidence>
<dbReference type="EMBL" id="BOMY01000045">
    <property type="protein sequence ID" value="GIF24401.1"/>
    <property type="molecule type" value="Genomic_DNA"/>
</dbReference>
<protein>
    <recommendedName>
        <fullName evidence="5">Transglycosylase SLT domain-containing protein</fullName>
    </recommendedName>
</protein>
<comment type="caution">
    <text evidence="3">The sequence shown here is derived from an EMBL/GenBank/DDBJ whole genome shotgun (WGS) entry which is preliminary data.</text>
</comment>
<name>A0A919NUV6_9ACTN</name>
<sequence>MKMLALTTVATLATIGFAAPAQAEVPHPGGVAAPDTALGKDWKSSSDVVVTGAGDADGYHLYIAREKDAFGWRTLATLKSSAIDVGPWGGSVCVTGSGRYAVAIFAPKKAANDPALMMAGALAAVVDTTTGRAKTVAAGLQFTYFNPACGPGDKVLLTRATGNDTQAGRRTDLLTVDAAAGKVVQTRHIEGQLSTPAPAPDGDYGIAGGRLVKVGADGKLTALAKPQGIPYAVRAARSGAIDVVSVTGAESVAERFANGRFTTTGSGPRNQLDLFGLQGGRNALVGTVNRRGAIPADLPSIASAERVDAISGAGHLVVHATVSRQTSQAAAEPLVAASPDEAGQVTIKQSTVAGRAESTATVDTDRAAPTLDVDLDLMSPVQTVTTFAEGQDPDQPKCAVPRNDPTIQPLQPSPDQVEWAVDRAVRGTLDITRPDNYLKSRTPSYSPQGMFPLEVIKDGYASVPAQVELAVLAQETNLSQASWHAVPGDTGNPLISAYYGSYDPNVIDYEKSDCGYGIGQVTTGMADGDTVYSIDEQIAISVDYAANIAASVNILIDKWNQLHDEPNGLTSSVNNNDPQYIENWFLALWAYNSGLHRYADRNTDPDANGYYGLGWLNNPANPDYKPGRDGFMRQTTADAETPSKWSYPERIMGWVETPQRKGTPAKNAYLYPAFGAKAGTFHRESDDGDWSKLTLPSQWTFCSADFGCSQAANGCPAVNSSCWWHGHADFANCDDQMCATENVKYFRDDPEPGVQRVYERDCETFDPSKVANRDSSKSINMVYTLNDTSLYNLGCSIPSGTLGGKFVLRGGRPAGQDGAPYAQYDLHQLGAGYNGHIWFTHGASGDALTKHKVVGAWTPELPLGAGQAQLYSVVAHQPSHGATAQHAAYLIQGGSRSDLTGYVTCSVPQDRTGDDKGKDHWVNLGSYLMGRGAQVLLSNEGAGSSEDVGYDAMAFIPQNAPGATCNTAY</sequence>
<accession>A0A919NUV6</accession>
<dbReference type="Proteomes" id="UP000623608">
    <property type="component" value="Unassembled WGS sequence"/>
</dbReference>
<feature type="region of interest" description="Disordered" evidence="1">
    <location>
        <begin position="387"/>
        <end position="414"/>
    </location>
</feature>
<evidence type="ECO:0000256" key="2">
    <source>
        <dbReference type="SAM" id="SignalP"/>
    </source>
</evidence>
<evidence type="ECO:0000313" key="3">
    <source>
        <dbReference type="EMBL" id="GIF24401.1"/>
    </source>
</evidence>
<reference evidence="3" key="1">
    <citation type="submission" date="2021-01" db="EMBL/GenBank/DDBJ databases">
        <title>Whole genome shotgun sequence of Actinoplanes tereljensis NBRC 105297.</title>
        <authorList>
            <person name="Komaki H."/>
            <person name="Tamura T."/>
        </authorList>
    </citation>
    <scope>NUCLEOTIDE SEQUENCE</scope>
    <source>
        <strain evidence="3">NBRC 105297</strain>
    </source>
</reference>
<feature type="compositionally biased region" description="Polar residues" evidence="1">
    <location>
        <begin position="405"/>
        <end position="414"/>
    </location>
</feature>
<gene>
    <name evidence="3" type="ORF">Ate02nite_71310</name>
</gene>